<dbReference type="EMBL" id="CP090169">
    <property type="protein sequence ID" value="UJO19611.1"/>
    <property type="molecule type" value="Genomic_DNA"/>
</dbReference>
<accession>A0A1P8YXM1</accession>
<organism evidence="2">
    <name type="scientific">Passalora fulva</name>
    <name type="common">Tomato leaf mold</name>
    <name type="synonym">Cladosporium fulvum</name>
    <dbReference type="NCBI Taxonomy" id="5499"/>
    <lineage>
        <taxon>Eukaryota</taxon>
        <taxon>Fungi</taxon>
        <taxon>Dikarya</taxon>
        <taxon>Ascomycota</taxon>
        <taxon>Pezizomycotina</taxon>
        <taxon>Dothideomycetes</taxon>
        <taxon>Dothideomycetidae</taxon>
        <taxon>Mycosphaerellales</taxon>
        <taxon>Mycosphaerellaceae</taxon>
        <taxon>Fulvia</taxon>
    </lineage>
</organism>
<name>A0A1P8YXM1_PASFU</name>
<dbReference type="OMA" id="WATEKAC"/>
<protein>
    <submittedName>
        <fullName evidence="3">Ecp28-2</fullName>
    </submittedName>
    <submittedName>
        <fullName evidence="2">Extracellular protein 28-2</fullName>
    </submittedName>
</protein>
<reference evidence="3" key="3">
    <citation type="journal article" date="2022" name="Microb. Genom.">
        <title>A chromosome-scale genome assembly of the tomato pathogen Cladosporium fulvum reveals a compartmentalized genome architecture and the presence of a dispensable chromosome.</title>
        <authorList>
            <person name="Zaccaron A.Z."/>
            <person name="Chen L.H."/>
            <person name="Samaras A."/>
            <person name="Stergiopoulos I."/>
        </authorList>
    </citation>
    <scope>NUCLEOTIDE SEQUENCE</scope>
    <source>
        <strain evidence="3">Race5_Kim</strain>
    </source>
</reference>
<dbReference type="EMBL" id="KX943088">
    <property type="protein sequence ID" value="AQA29259.1"/>
    <property type="molecule type" value="Genomic_DNA"/>
</dbReference>
<keyword evidence="4" id="KW-1185">Reference proteome</keyword>
<dbReference type="Proteomes" id="UP000756132">
    <property type="component" value="Chromosome 7"/>
</dbReference>
<evidence type="ECO:0000256" key="1">
    <source>
        <dbReference type="SAM" id="SignalP"/>
    </source>
</evidence>
<keyword evidence="1" id="KW-0732">Signal</keyword>
<evidence type="ECO:0000313" key="3">
    <source>
        <dbReference type="EMBL" id="UJO19611.1"/>
    </source>
</evidence>
<proteinExistence type="predicted"/>
<dbReference type="AlphaFoldDB" id="A0A1P8YXM1"/>
<feature type="signal peptide" evidence="1">
    <location>
        <begin position="1"/>
        <end position="20"/>
    </location>
</feature>
<reference evidence="2" key="1">
    <citation type="submission" date="2016-10" db="EMBL/GenBank/DDBJ databases">
        <title>Novel effectors identified in the apoplast of Cladosporium fulvum-infected tomato.</title>
        <authorList>
            <person name="Mesarich C.H."/>
            <person name="de Wit P.J.G.M."/>
        </authorList>
    </citation>
    <scope>NUCLEOTIDE SEQUENCE</scope>
    <source>
        <strain evidence="2">0WU</strain>
    </source>
</reference>
<evidence type="ECO:0000313" key="2">
    <source>
        <dbReference type="EMBL" id="AQA29259.1"/>
    </source>
</evidence>
<reference evidence="3" key="2">
    <citation type="submission" date="2021-12" db="EMBL/GenBank/DDBJ databases">
        <authorList>
            <person name="Zaccaron A."/>
            <person name="Stergiopoulos I."/>
        </authorList>
    </citation>
    <scope>NUCLEOTIDE SEQUENCE</scope>
    <source>
        <strain evidence="3">Race5_Kim</strain>
    </source>
</reference>
<evidence type="ECO:0000313" key="4">
    <source>
        <dbReference type="Proteomes" id="UP000756132"/>
    </source>
</evidence>
<feature type="chain" id="PRO_5040573446" evidence="1">
    <location>
        <begin position="21"/>
        <end position="105"/>
    </location>
</feature>
<sequence>MYFPTILLTLLALFTTSIHGCAHYLNCKCHDSKDNLQNDWVTEQACDKYKTDHGSKQLKYKGAPHHQCVGNPIDDGTRSMDNCEWDKACKSYGTQYYQWCWEKLW</sequence>
<gene>
    <name evidence="2" type="primary">Ecp28-2</name>
    <name evidence="3" type="ORF">CLAFUR5_10639</name>
</gene>